<sequence>MMGITERGMSSNQIFRRDAVEYIRTKWLGKALLTSGYSTTFIAALCAIFLVLLITLIIYGTYTRRINVNGEVISQPHPINIFSPQQGFITKKWVEVGDIVRKGQHLYQIDVSRTTFSGNVSLNSLEAINNQLSQIDSIINNTQKNKELTLLNLRQQLAQYQKAHKKSQELVDNAGKGMDDMRRTMASYGTYQRQGLITKDQLTNQRSLFYQQQNAFQSLNTQLIQESLQIAKLESEISTRASDFDNDISQYLFQKGDLKRQLAEVDASGMLLINSPSDGKIENMSVTQGQMVNVNDSLVQLTPSDNPYYCLVLWVPNNSVPYINTGDKVNIRYDAFPFEKFGQFPGRIISISNVPVSQQEIASYNIAPRLPNGGLIEPYYKVIVALDDIHFRYQSKPLMLSNGLKANVTLFLEKRPLYQWMLSPFYDIKKSVTGPVNE</sequence>
<accession>Q8D1M2</accession>
<evidence type="ECO:0000256" key="2">
    <source>
        <dbReference type="ARBA" id="ARBA00009477"/>
    </source>
</evidence>
<organism evidence="10 13">
    <name type="scientific">Yersinia pestis</name>
    <dbReference type="NCBI Taxonomy" id="632"/>
    <lineage>
        <taxon>Bacteria</taxon>
        <taxon>Pseudomonadati</taxon>
        <taxon>Pseudomonadota</taxon>
        <taxon>Gammaproteobacteria</taxon>
        <taxon>Enterobacterales</taxon>
        <taxon>Yersiniaceae</taxon>
        <taxon>Yersinia</taxon>
    </lineage>
</organism>
<dbReference type="PROSITE" id="PS00543">
    <property type="entry name" value="HLYD_FAMILY"/>
    <property type="match status" value="1"/>
</dbReference>
<evidence type="ECO:0000256" key="6">
    <source>
        <dbReference type="ARBA" id="ARBA00023136"/>
    </source>
</evidence>
<dbReference type="InterPro" id="IPR011053">
    <property type="entry name" value="Single_hybrid_motif"/>
</dbReference>
<dbReference type="SUPFAM" id="SSF51230">
    <property type="entry name" value="Single hybrid motif"/>
    <property type="match status" value="1"/>
</dbReference>
<dbReference type="EnsemblBacteria" id="AAS60380">
    <property type="protein sequence ID" value="AAS60380"/>
    <property type="gene ID" value="YP_0101"/>
</dbReference>
<keyword evidence="4 8" id="KW-0812">Transmembrane</keyword>
<name>Q8D1M2_YERPE</name>
<evidence type="ECO:0000256" key="3">
    <source>
        <dbReference type="ARBA" id="ARBA00022448"/>
    </source>
</evidence>
<dbReference type="DNASU" id="1145234"/>
<feature type="transmembrane region" description="Helical" evidence="8">
    <location>
        <begin position="37"/>
        <end position="59"/>
    </location>
</feature>
<evidence type="ECO:0000256" key="5">
    <source>
        <dbReference type="ARBA" id="ARBA00022989"/>
    </source>
</evidence>
<protein>
    <submittedName>
        <fullName evidence="10">Secretion permease</fullName>
    </submittedName>
</protein>
<evidence type="ECO:0000256" key="7">
    <source>
        <dbReference type="SAM" id="Coils"/>
    </source>
</evidence>
<evidence type="ECO:0000313" key="12">
    <source>
        <dbReference type="Proteomes" id="UP000001019"/>
    </source>
</evidence>
<dbReference type="InterPro" id="IPR006144">
    <property type="entry name" value="Secretion_HlyD_CS"/>
</dbReference>
<reference evidence="11" key="4">
    <citation type="submission" date="2016-05" db="EMBL/GenBank/DDBJ databases">
        <title>Reannotation of Yersinia pestis strain 91001 based on omics data.</title>
        <authorList>
            <person name="Yiqing M."/>
        </authorList>
    </citation>
    <scope>NUCLEOTIDE SEQUENCE</scope>
    <source>
        <strain evidence="11">91001</strain>
    </source>
</reference>
<dbReference type="Gene3D" id="2.40.50.100">
    <property type="match status" value="1"/>
</dbReference>
<dbReference type="Proteomes" id="UP000001019">
    <property type="component" value="Chromosome"/>
</dbReference>
<evidence type="ECO:0000256" key="1">
    <source>
        <dbReference type="ARBA" id="ARBA00004167"/>
    </source>
</evidence>
<dbReference type="HOGENOM" id="CLU_023976_4_0_6"/>
<dbReference type="KEGG" id="ypk:y0287"/>
<feature type="domain" description="Multidrug resistance protein MdtA-like barrel-sandwich hybrid" evidence="9">
    <location>
        <begin position="86"/>
        <end position="298"/>
    </location>
</feature>
<keyword evidence="7" id="KW-0175">Coiled coil</keyword>
<dbReference type="KEGG" id="ypm:YP_0101"/>
<proteinExistence type="inferred from homology"/>
<dbReference type="PRINTS" id="PR01490">
    <property type="entry name" value="RTXTOXIND"/>
</dbReference>
<keyword evidence="3" id="KW-0813">Transport</keyword>
<evidence type="ECO:0000313" key="13">
    <source>
        <dbReference type="Proteomes" id="UP000002490"/>
    </source>
</evidence>
<comment type="similarity">
    <text evidence="2">Belongs to the membrane fusion protein (MFP) (TC 8.A.1) family.</text>
</comment>
<evidence type="ECO:0000313" key="11">
    <source>
        <dbReference type="EMBL" id="AAS60380.1"/>
    </source>
</evidence>
<dbReference type="Proteomes" id="UP000002490">
    <property type="component" value="Chromosome"/>
</dbReference>
<dbReference type="EMBL" id="AE017042">
    <property type="protein sequence ID" value="AAS60380.1"/>
    <property type="molecule type" value="Genomic_DNA"/>
</dbReference>
<dbReference type="GO" id="GO:0009306">
    <property type="term" value="P:protein secretion"/>
    <property type="evidence" value="ECO:0007669"/>
    <property type="project" value="InterPro"/>
</dbReference>
<comment type="subcellular location">
    <subcellularLocation>
        <location evidence="1">Membrane</location>
        <topology evidence="1">Single-pass membrane protein</topology>
    </subcellularLocation>
</comment>
<evidence type="ECO:0000313" key="10">
    <source>
        <dbReference type="EMBL" id="AAM83879.1"/>
    </source>
</evidence>
<dbReference type="InterPro" id="IPR050739">
    <property type="entry name" value="MFP"/>
</dbReference>
<dbReference type="PANTHER" id="PTHR30386:SF28">
    <property type="entry name" value="EXPORTED PROTEIN"/>
    <property type="match status" value="1"/>
</dbReference>
<feature type="coiled-coil region" evidence="7">
    <location>
        <begin position="125"/>
        <end position="170"/>
    </location>
</feature>
<dbReference type="Pfam" id="PF25917">
    <property type="entry name" value="BSH_RND"/>
    <property type="match status" value="1"/>
</dbReference>
<keyword evidence="5 8" id="KW-1133">Transmembrane helix</keyword>
<dbReference type="GO" id="GO:0016020">
    <property type="term" value="C:membrane"/>
    <property type="evidence" value="ECO:0007669"/>
    <property type="project" value="UniProtKB-SubCell"/>
</dbReference>
<keyword evidence="6 8" id="KW-0472">Membrane</keyword>
<accession>Q74Y66</accession>
<dbReference type="IntAct" id="Q8D1M2">
    <property type="interactions" value="3"/>
</dbReference>
<dbReference type="InterPro" id="IPR058625">
    <property type="entry name" value="MdtA-like_BSH"/>
</dbReference>
<dbReference type="EMBL" id="AE009952">
    <property type="protein sequence ID" value="AAM83879.1"/>
    <property type="molecule type" value="Genomic_DNA"/>
</dbReference>
<gene>
    <name evidence="11" type="primary">acrA1</name>
    <name evidence="10" type="ordered locus">y0287</name>
    <name evidence="11" type="ordered locus">YP_0101</name>
</gene>
<reference evidence="12" key="3">
    <citation type="journal article" date="2004" name="DNA Res.">
        <title>Complete genome sequence of Yersinia pestis strain 91001, an isolate avirulent to humans.</title>
        <authorList>
            <person name="Song Y."/>
            <person name="Tong Z."/>
            <person name="Wang J."/>
            <person name="Wang L."/>
            <person name="Guo Z."/>
            <person name="Han Y."/>
            <person name="Zhang J."/>
            <person name="Pei D."/>
            <person name="Zhou D."/>
            <person name="Qin H."/>
            <person name="Pang X."/>
            <person name="Han Y."/>
            <person name="Zhai J."/>
            <person name="Li M."/>
            <person name="Cui B."/>
            <person name="Qi Z."/>
            <person name="Jin L."/>
            <person name="Dai R."/>
            <person name="Chen F."/>
            <person name="Li S."/>
            <person name="Ye C."/>
            <person name="Du Z."/>
            <person name="Lin W."/>
            <person name="Wang J."/>
            <person name="Yu J."/>
            <person name="Yang H."/>
            <person name="Wang J."/>
            <person name="Huang P."/>
            <person name="Yang R."/>
        </authorList>
    </citation>
    <scope>NUCLEOTIDE SEQUENCE [LARGE SCALE GENOMIC DNA]</scope>
    <source>
        <strain evidence="12">91001 / Biovar Mediaevalis</strain>
    </source>
</reference>
<evidence type="ECO:0000259" key="9">
    <source>
        <dbReference type="Pfam" id="PF25917"/>
    </source>
</evidence>
<dbReference type="AlphaFoldDB" id="Q8D1M2"/>
<reference evidence="10 13" key="1">
    <citation type="journal article" date="2002" name="J. Bacteriol.">
        <title>Genome sequence of Yersinia pestis KIM.</title>
        <authorList>
            <person name="Deng W."/>
            <person name="Burland V."/>
            <person name="Plunkett G.III."/>
            <person name="Boutin A."/>
            <person name="Mayhew G.F."/>
            <person name="Liss P."/>
            <person name="Perna N.T."/>
            <person name="Rose D.J."/>
            <person name="Mau B."/>
            <person name="Zhou S."/>
            <person name="Schwartz D.C."/>
            <person name="Fetherston J.D."/>
            <person name="Lindler L.E."/>
            <person name="Brubaker R.R."/>
            <person name="Plana G.V."/>
            <person name="Straley S.C."/>
            <person name="McDonough K.A."/>
            <person name="Nilles M.L."/>
            <person name="Matson J.S."/>
            <person name="Blattner F.R."/>
            <person name="Perry R.D."/>
        </authorList>
    </citation>
    <scope>NUCLEOTIDE SEQUENCE [LARGE SCALE GENOMIC DNA]</scope>
    <source>
        <strain evidence="10">KIM</strain>
        <strain evidence="13">KIM10+ / Biovar Mediaevalis</strain>
    </source>
</reference>
<evidence type="ECO:0000256" key="4">
    <source>
        <dbReference type="ARBA" id="ARBA00022692"/>
    </source>
</evidence>
<evidence type="ECO:0000256" key="8">
    <source>
        <dbReference type="SAM" id="Phobius"/>
    </source>
</evidence>
<dbReference type="PANTHER" id="PTHR30386">
    <property type="entry name" value="MEMBRANE FUSION SUBUNIT OF EMRAB-TOLC MULTIDRUG EFFLUX PUMP"/>
    <property type="match status" value="1"/>
</dbReference>
<reference evidence="11" key="2">
    <citation type="submission" date="2003-04" db="EMBL/GenBank/DDBJ databases">
        <authorList>
            <person name="Song Y."/>
            <person name="Tong Z."/>
            <person name="Wang L."/>
            <person name="Han Y."/>
            <person name="Zhang J."/>
            <person name="Pei D."/>
            <person name="Wang J."/>
            <person name="Zhou D."/>
            <person name="Han Y."/>
            <person name="Pang X."/>
            <person name="Zhai J."/>
            <person name="Chen F."/>
            <person name="Qin H."/>
            <person name="Wang J."/>
            <person name="Li S."/>
            <person name="Guo Z."/>
            <person name="Ye C."/>
            <person name="Du Z."/>
            <person name="Lin W."/>
            <person name="Wang J."/>
            <person name="Yu J."/>
            <person name="Yang H."/>
            <person name="Wang J."/>
            <person name="Huang P."/>
            <person name="Yang R."/>
        </authorList>
    </citation>
    <scope>NUCLEOTIDE SEQUENCE</scope>
    <source>
        <strain evidence="11">91001</strain>
    </source>
</reference>